<dbReference type="EMBL" id="CP073100">
    <property type="protein sequence ID" value="QUE51455.1"/>
    <property type="molecule type" value="Genomic_DNA"/>
</dbReference>
<reference evidence="1" key="1">
    <citation type="submission" date="2021-04" db="EMBL/GenBank/DDBJ databases">
        <title>Luteolibacter sp. 32A isolated from the skin of an Anderson's salamander (Ambystoma andersonii).</title>
        <authorList>
            <person name="Spergser J."/>
            <person name="Busse H.-J."/>
        </authorList>
    </citation>
    <scope>NUCLEOTIDE SEQUENCE</scope>
    <source>
        <strain evidence="1">32A</strain>
    </source>
</reference>
<dbReference type="AlphaFoldDB" id="A0A975G9Y5"/>
<evidence type="ECO:0000313" key="2">
    <source>
        <dbReference type="Proteomes" id="UP000676169"/>
    </source>
</evidence>
<name>A0A975G9Y5_9BACT</name>
<evidence type="ECO:0000313" key="1">
    <source>
        <dbReference type="EMBL" id="QUE51455.1"/>
    </source>
</evidence>
<dbReference type="InterPro" id="IPR034660">
    <property type="entry name" value="DinB/YfiT-like"/>
</dbReference>
<gene>
    <name evidence="1" type="ORF">KBB96_00820</name>
</gene>
<dbReference type="Proteomes" id="UP000676169">
    <property type="component" value="Chromosome"/>
</dbReference>
<dbReference type="KEGG" id="lamb:KBB96_00820"/>
<dbReference type="SUPFAM" id="SSF109854">
    <property type="entry name" value="DinB/YfiT-like putative metalloenzymes"/>
    <property type="match status" value="1"/>
</dbReference>
<dbReference type="Gene3D" id="1.20.120.450">
    <property type="entry name" value="dinb family like domain"/>
    <property type="match status" value="1"/>
</dbReference>
<organism evidence="1 2">
    <name type="scientific">Luteolibacter ambystomatis</name>
    <dbReference type="NCBI Taxonomy" id="2824561"/>
    <lineage>
        <taxon>Bacteria</taxon>
        <taxon>Pseudomonadati</taxon>
        <taxon>Verrucomicrobiota</taxon>
        <taxon>Verrucomicrobiia</taxon>
        <taxon>Verrucomicrobiales</taxon>
        <taxon>Verrucomicrobiaceae</taxon>
        <taxon>Luteolibacter</taxon>
    </lineage>
</organism>
<dbReference type="RefSeq" id="WP_211631594.1">
    <property type="nucleotide sequence ID" value="NZ_CP073100.1"/>
</dbReference>
<accession>A0A975G9Y5</accession>
<protein>
    <submittedName>
        <fullName evidence="1">DinB family protein</fullName>
    </submittedName>
</protein>
<proteinExistence type="predicted"/>
<keyword evidence="2" id="KW-1185">Reference proteome</keyword>
<sequence>MASTGCPHVINRFINRLSTGCSHQESAKMSEKNRPLDAPGAGLPPVEGWLARHVIFPRFARRTTTAEAVEKFIADGRWIVERIRGLEPEQQRSQVRIARLRGMEDSSREWSPLMVVEHLLMTGPGMLGAAKMLSAGIVPRRAVSTAAVKPKGDSGPEILDDFAKLLDGYAEEVAGLAFPDEPKFPHPWFGPLDSRRWVVLNAFHQALHRRQLEKIMEAM</sequence>